<keyword evidence="2" id="KW-1185">Reference proteome</keyword>
<dbReference type="EMBL" id="KN839859">
    <property type="protein sequence ID" value="KIJ61914.1"/>
    <property type="molecule type" value="Genomic_DNA"/>
</dbReference>
<dbReference type="AlphaFoldDB" id="A0A0C9V8A0"/>
<reference evidence="1 2" key="1">
    <citation type="submission" date="2014-04" db="EMBL/GenBank/DDBJ databases">
        <title>Evolutionary Origins and Diversification of the Mycorrhizal Mutualists.</title>
        <authorList>
            <consortium name="DOE Joint Genome Institute"/>
            <consortium name="Mycorrhizal Genomics Consortium"/>
            <person name="Kohler A."/>
            <person name="Kuo A."/>
            <person name="Nagy L.G."/>
            <person name="Floudas D."/>
            <person name="Copeland A."/>
            <person name="Barry K.W."/>
            <person name="Cichocki N."/>
            <person name="Veneault-Fourrey C."/>
            <person name="LaButti K."/>
            <person name="Lindquist E.A."/>
            <person name="Lipzen A."/>
            <person name="Lundell T."/>
            <person name="Morin E."/>
            <person name="Murat C."/>
            <person name="Riley R."/>
            <person name="Ohm R."/>
            <person name="Sun H."/>
            <person name="Tunlid A."/>
            <person name="Henrissat B."/>
            <person name="Grigoriev I.V."/>
            <person name="Hibbett D.S."/>
            <person name="Martin F."/>
        </authorList>
    </citation>
    <scope>NUCLEOTIDE SEQUENCE [LARGE SCALE GENOMIC DNA]</scope>
    <source>
        <strain evidence="1 2">MD-312</strain>
    </source>
</reference>
<dbReference type="Gene3D" id="3.40.50.300">
    <property type="entry name" value="P-loop containing nucleotide triphosphate hydrolases"/>
    <property type="match status" value="1"/>
</dbReference>
<dbReference type="OrthoDB" id="3172613at2759"/>
<evidence type="ECO:0000313" key="2">
    <source>
        <dbReference type="Proteomes" id="UP000053820"/>
    </source>
</evidence>
<sequence>MSDSEDRASMIKKRIECFRILIIGRANAGKTTILQRVCRSTENPEIYDHNGNKIDDSDAIIEGTTEHGLHDIENEMIFKSNPGFVFHDSRGFEAGGSDELGRIKKFIAARADKPYLKDHLHAIWYSSLVALYRRCSELQAGYFPGTVFPWTNTTELLLRLKQVSSHLTLAVLSYCSPKWMHFILKHFKSSEKGGCQLTRPISRSLSTPRRYSKICLI</sequence>
<dbReference type="HOGENOM" id="CLU_1272456_0_0_1"/>
<evidence type="ECO:0000313" key="1">
    <source>
        <dbReference type="EMBL" id="KIJ61914.1"/>
    </source>
</evidence>
<proteinExistence type="predicted"/>
<name>A0A0C9V8A0_9AGAM</name>
<gene>
    <name evidence="1" type="ORF">HYDPIDRAFT_115415</name>
</gene>
<dbReference type="Proteomes" id="UP000053820">
    <property type="component" value="Unassembled WGS sequence"/>
</dbReference>
<accession>A0A0C9V8A0</accession>
<evidence type="ECO:0008006" key="3">
    <source>
        <dbReference type="Google" id="ProtNLM"/>
    </source>
</evidence>
<dbReference type="SUPFAM" id="SSF52540">
    <property type="entry name" value="P-loop containing nucleoside triphosphate hydrolases"/>
    <property type="match status" value="1"/>
</dbReference>
<dbReference type="InterPro" id="IPR027417">
    <property type="entry name" value="P-loop_NTPase"/>
</dbReference>
<protein>
    <recommendedName>
        <fullName evidence="3">G domain-containing protein</fullName>
    </recommendedName>
</protein>
<organism evidence="1 2">
    <name type="scientific">Hydnomerulius pinastri MD-312</name>
    <dbReference type="NCBI Taxonomy" id="994086"/>
    <lineage>
        <taxon>Eukaryota</taxon>
        <taxon>Fungi</taxon>
        <taxon>Dikarya</taxon>
        <taxon>Basidiomycota</taxon>
        <taxon>Agaricomycotina</taxon>
        <taxon>Agaricomycetes</taxon>
        <taxon>Agaricomycetidae</taxon>
        <taxon>Boletales</taxon>
        <taxon>Boletales incertae sedis</taxon>
        <taxon>Leucogyrophana</taxon>
    </lineage>
</organism>